<accession>A0A538UCF0</accession>
<evidence type="ECO:0008006" key="3">
    <source>
        <dbReference type="Google" id="ProtNLM"/>
    </source>
</evidence>
<dbReference type="EMBL" id="VBPB01000058">
    <property type="protein sequence ID" value="TMQ73588.1"/>
    <property type="molecule type" value="Genomic_DNA"/>
</dbReference>
<reference evidence="1 2" key="1">
    <citation type="journal article" date="2019" name="Nat. Microbiol.">
        <title>Mediterranean grassland soil C-N compound turnover is dependent on rainfall and depth, and is mediated by genomically divergent microorganisms.</title>
        <authorList>
            <person name="Diamond S."/>
            <person name="Andeer P.F."/>
            <person name="Li Z."/>
            <person name="Crits-Christoph A."/>
            <person name="Burstein D."/>
            <person name="Anantharaman K."/>
            <person name="Lane K.R."/>
            <person name="Thomas B.C."/>
            <person name="Pan C."/>
            <person name="Northen T.R."/>
            <person name="Banfield J.F."/>
        </authorList>
    </citation>
    <scope>NUCLEOTIDE SEQUENCE [LARGE SCALE GENOMIC DNA]</scope>
    <source>
        <strain evidence="1">WS_11</strain>
    </source>
</reference>
<evidence type="ECO:0000313" key="1">
    <source>
        <dbReference type="EMBL" id="TMQ73588.1"/>
    </source>
</evidence>
<dbReference type="Proteomes" id="UP000319771">
    <property type="component" value="Unassembled WGS sequence"/>
</dbReference>
<organism evidence="1 2">
    <name type="scientific">Eiseniibacteriota bacterium</name>
    <dbReference type="NCBI Taxonomy" id="2212470"/>
    <lineage>
        <taxon>Bacteria</taxon>
        <taxon>Candidatus Eiseniibacteriota</taxon>
    </lineage>
</organism>
<proteinExistence type="predicted"/>
<sequence>MLRTRPTLPSRLSPLLVLLAGLMVSVALTPSLARAQGADTVLWVNPNGGNWSDASNWSPANVPDAVNEVAVMKPLSSAYVVTLDHDATTGGLRIDNGASLIVDGKILTLEGIVINSGALRMIHSATVHVDRPLVQNHGGQIIAGPGGGSLLIKMPFDTGGTLDCTLNGQYTTRGGTLVVDGGDLTLFAGLLFNTEIQRVGTEHAVRLLQGNGQDLEVAAGAELDVIGLLDNTPGGRAVYNYGTIRVQGWFNTGCCFVNSTVSIVGDGKIVLEGGILDASGGSTMVNSAGHTITGCGTIQGNIDNEGTIDVDCPSSSFNITAPFVNNGTISVKNGLMWLKGSSTWLSNPGHISTLPGGAIWIDDAATLDNRFGTLTTDGGPVELGRNSSGTIMGGVIDGSRGGQIVTRGVATLRDITIGSGATITAMAGGTTNLTGVQTINQGTLRVQGALNVGSSTDLIQTGGSTILDGGTLTSAHPLQIQAGTLRGIGTIAANVTSGALVSPDAGAGTLHIQGDYAQTAAGRLTVPLAGASAAQYGKLQVDGLATLAGTIEAAAVGGFMPAPGNRFDVLSSGTVSGQFGTLVGNVSSGVFDLMALYDADGVDLVAEAIVGVEPPGQTPAALDFRGQGIGAKATFVLALPKESVVSVRAYDAAGREIGTLAEGTMPPGIHGLPLTGLGGSAPPSGIYFARASVTSGGLTETRTARVIQTR</sequence>
<protein>
    <recommendedName>
        <fullName evidence="3">T9SS type A sorting domain-containing protein</fullName>
    </recommendedName>
</protein>
<evidence type="ECO:0000313" key="2">
    <source>
        <dbReference type="Proteomes" id="UP000319771"/>
    </source>
</evidence>
<gene>
    <name evidence="1" type="ORF">E6K81_04020</name>
</gene>
<dbReference type="AlphaFoldDB" id="A0A538UCF0"/>
<name>A0A538UCF0_UNCEI</name>
<dbReference type="InterPro" id="IPR011050">
    <property type="entry name" value="Pectin_lyase_fold/virulence"/>
</dbReference>
<comment type="caution">
    <text evidence="1">The sequence shown here is derived from an EMBL/GenBank/DDBJ whole genome shotgun (WGS) entry which is preliminary data.</text>
</comment>
<dbReference type="SUPFAM" id="SSF51126">
    <property type="entry name" value="Pectin lyase-like"/>
    <property type="match status" value="1"/>
</dbReference>